<dbReference type="InterPro" id="IPR003740">
    <property type="entry name" value="YitT"/>
</dbReference>
<reference evidence="7 8" key="1">
    <citation type="submission" date="2020-08" db="EMBL/GenBank/DDBJ databases">
        <title>Cohnella phylogeny.</title>
        <authorList>
            <person name="Dunlap C."/>
        </authorList>
    </citation>
    <scope>NUCLEOTIDE SEQUENCE [LARGE SCALE GENOMIC DNA]</scope>
    <source>
        <strain evidence="7 8">CBP 2801</strain>
    </source>
</reference>
<evidence type="ECO:0000313" key="8">
    <source>
        <dbReference type="Proteomes" id="UP000564644"/>
    </source>
</evidence>
<evidence type="ECO:0000256" key="3">
    <source>
        <dbReference type="ARBA" id="ARBA00022692"/>
    </source>
</evidence>
<organism evidence="7 8">
    <name type="scientific">Cohnella zeiphila</name>
    <dbReference type="NCBI Taxonomy" id="2761120"/>
    <lineage>
        <taxon>Bacteria</taxon>
        <taxon>Bacillati</taxon>
        <taxon>Bacillota</taxon>
        <taxon>Bacilli</taxon>
        <taxon>Bacillales</taxon>
        <taxon>Paenibacillaceae</taxon>
        <taxon>Cohnella</taxon>
    </lineage>
</organism>
<evidence type="ECO:0000256" key="5">
    <source>
        <dbReference type="ARBA" id="ARBA00023136"/>
    </source>
</evidence>
<dbReference type="GO" id="GO:0005886">
    <property type="term" value="C:plasma membrane"/>
    <property type="evidence" value="ECO:0007669"/>
    <property type="project" value="UniProtKB-SubCell"/>
</dbReference>
<feature type="transmembrane region" description="Helical" evidence="6">
    <location>
        <begin position="127"/>
        <end position="148"/>
    </location>
</feature>
<evidence type="ECO:0000256" key="4">
    <source>
        <dbReference type="ARBA" id="ARBA00022989"/>
    </source>
</evidence>
<gene>
    <name evidence="7" type="ORF">H7C18_21905</name>
</gene>
<feature type="transmembrane region" description="Helical" evidence="6">
    <location>
        <begin position="196"/>
        <end position="215"/>
    </location>
</feature>
<dbReference type="PANTHER" id="PTHR33545">
    <property type="entry name" value="UPF0750 MEMBRANE PROTEIN YITT-RELATED"/>
    <property type="match status" value="1"/>
</dbReference>
<keyword evidence="4 6" id="KW-1133">Transmembrane helix</keyword>
<comment type="caution">
    <text evidence="7">The sequence shown here is derived from an EMBL/GenBank/DDBJ whole genome shotgun (WGS) entry which is preliminary data.</text>
</comment>
<feature type="transmembrane region" description="Helical" evidence="6">
    <location>
        <begin position="70"/>
        <end position="89"/>
    </location>
</feature>
<name>A0A7X0VWT9_9BACL</name>
<keyword evidence="2" id="KW-1003">Cell membrane</keyword>
<dbReference type="RefSeq" id="WP_185131246.1">
    <property type="nucleotide sequence ID" value="NZ_JACJVO010000028.1"/>
</dbReference>
<evidence type="ECO:0000256" key="6">
    <source>
        <dbReference type="SAM" id="Phobius"/>
    </source>
</evidence>
<dbReference type="Proteomes" id="UP000564644">
    <property type="component" value="Unassembled WGS sequence"/>
</dbReference>
<dbReference type="InterPro" id="IPR051461">
    <property type="entry name" value="UPF0750_membrane"/>
</dbReference>
<sequence>MPQGRYSRQPTTVGGSSFDRDFEVMAIYRKLAAVLLGSLSLAMGIHLFLVPNRLLDGGFIGIALILNYLWGWKIGWTAFALSIPIYVYAWFCRRTYFFNSMLGMSVSFFLIDWMHRFLPTYGAALPLSPLTGSFVGGALVGTGAGMMLRYHVSAEGTDLFGLLVSEKLSVNVGVVIYALDLLIVLSGAFVVRDEPVTLSLIMILAAATVTTLFTLRRPDSLAN</sequence>
<dbReference type="EMBL" id="JACJVO010000028">
    <property type="protein sequence ID" value="MBB6733584.1"/>
    <property type="molecule type" value="Genomic_DNA"/>
</dbReference>
<keyword evidence="3 6" id="KW-0812">Transmembrane</keyword>
<feature type="transmembrane region" description="Helical" evidence="6">
    <location>
        <begin position="168"/>
        <end position="190"/>
    </location>
</feature>
<evidence type="ECO:0000256" key="2">
    <source>
        <dbReference type="ARBA" id="ARBA00022475"/>
    </source>
</evidence>
<evidence type="ECO:0000313" key="7">
    <source>
        <dbReference type="EMBL" id="MBB6733584.1"/>
    </source>
</evidence>
<proteinExistence type="predicted"/>
<accession>A0A7X0VWT9</accession>
<dbReference type="AlphaFoldDB" id="A0A7X0VWT9"/>
<protein>
    <submittedName>
        <fullName evidence="7">YitT family protein</fullName>
    </submittedName>
</protein>
<comment type="subcellular location">
    <subcellularLocation>
        <location evidence="1">Cell membrane</location>
        <topology evidence="1">Multi-pass membrane protein</topology>
    </subcellularLocation>
</comment>
<feature type="transmembrane region" description="Helical" evidence="6">
    <location>
        <begin position="31"/>
        <end position="50"/>
    </location>
</feature>
<feature type="transmembrane region" description="Helical" evidence="6">
    <location>
        <begin position="96"/>
        <end position="115"/>
    </location>
</feature>
<keyword evidence="5 6" id="KW-0472">Membrane</keyword>
<dbReference type="PANTHER" id="PTHR33545:SF5">
    <property type="entry name" value="UPF0750 MEMBRANE PROTEIN YITT"/>
    <property type="match status" value="1"/>
</dbReference>
<keyword evidence="8" id="KW-1185">Reference proteome</keyword>
<evidence type="ECO:0000256" key="1">
    <source>
        <dbReference type="ARBA" id="ARBA00004651"/>
    </source>
</evidence>
<dbReference type="Pfam" id="PF02588">
    <property type="entry name" value="YitT_membrane"/>
    <property type="match status" value="1"/>
</dbReference>